<dbReference type="InterPro" id="IPR038696">
    <property type="entry name" value="IalB_sf"/>
</dbReference>
<keyword evidence="3" id="KW-1185">Reference proteome</keyword>
<protein>
    <recommendedName>
        <fullName evidence="4">Invasion associated locus B family protein</fullName>
    </recommendedName>
</protein>
<dbReference type="RefSeq" id="WP_152214682.1">
    <property type="nucleotide sequence ID" value="NZ_JBAQYD010000140.1"/>
</dbReference>
<feature type="signal peptide" evidence="1">
    <location>
        <begin position="1"/>
        <end position="33"/>
    </location>
</feature>
<gene>
    <name evidence="2" type="ORF">F2P47_03060</name>
</gene>
<dbReference type="AlphaFoldDB" id="A0A6N6VL62"/>
<evidence type="ECO:0000313" key="3">
    <source>
        <dbReference type="Proteomes" id="UP000468901"/>
    </source>
</evidence>
<dbReference type="InterPro" id="IPR006311">
    <property type="entry name" value="TAT_signal"/>
</dbReference>
<feature type="chain" id="PRO_5026692894" description="Invasion associated locus B family protein" evidence="1">
    <location>
        <begin position="34"/>
        <end position="187"/>
    </location>
</feature>
<dbReference type="Gene3D" id="2.60.40.1880">
    <property type="entry name" value="Invasion associated locus B (IalB) protein"/>
    <property type="match status" value="1"/>
</dbReference>
<accession>A0A6N6VL62</accession>
<evidence type="ECO:0000313" key="2">
    <source>
        <dbReference type="EMBL" id="KAB7742260.1"/>
    </source>
</evidence>
<dbReference type="Pfam" id="PF06776">
    <property type="entry name" value="IalB"/>
    <property type="match status" value="1"/>
</dbReference>
<reference evidence="2 3" key="1">
    <citation type="submission" date="2019-09" db="EMBL/GenBank/DDBJ databases">
        <title>Parvibaculum sedimenti sp. nov., isolated from sediment.</title>
        <authorList>
            <person name="Wang Y."/>
        </authorList>
    </citation>
    <scope>NUCLEOTIDE SEQUENCE [LARGE SCALE GENOMIC DNA]</scope>
    <source>
        <strain evidence="2 3">HXT-9</strain>
    </source>
</reference>
<evidence type="ECO:0000256" key="1">
    <source>
        <dbReference type="SAM" id="SignalP"/>
    </source>
</evidence>
<name>A0A6N6VL62_9HYPH</name>
<organism evidence="2 3">
    <name type="scientific">Parvibaculum sedimenti</name>
    <dbReference type="NCBI Taxonomy" id="2608632"/>
    <lineage>
        <taxon>Bacteria</taxon>
        <taxon>Pseudomonadati</taxon>
        <taxon>Pseudomonadota</taxon>
        <taxon>Alphaproteobacteria</taxon>
        <taxon>Hyphomicrobiales</taxon>
        <taxon>Parvibaculaceae</taxon>
        <taxon>Parvibaculum</taxon>
    </lineage>
</organism>
<dbReference type="PROSITE" id="PS51318">
    <property type="entry name" value="TAT"/>
    <property type="match status" value="1"/>
</dbReference>
<dbReference type="InterPro" id="IPR010642">
    <property type="entry name" value="Invasion_prot_B"/>
</dbReference>
<comment type="caution">
    <text evidence="2">The sequence shown here is derived from an EMBL/GenBank/DDBJ whole genome shotgun (WGS) entry which is preliminary data.</text>
</comment>
<dbReference type="EMBL" id="WESC01000002">
    <property type="protein sequence ID" value="KAB7742260.1"/>
    <property type="molecule type" value="Genomic_DNA"/>
</dbReference>
<sequence length="187" mass="20078">MLTRTRFLASAVAFAALLAAALGGLALGGAAEAADAPKLLGKFDDWAAYTYGADADRICYVLAEPKTQEPKGARRGDVYFMVTHRPGRNVRNEISMRAGYTFSPTSKPFATIGKAKFQMFTGVSEGGEHQYWAWLDKTSDEPAMVKAMRSGSTMIIKGTSARKTTTTDTYSLKGSGAALNKIDEACK</sequence>
<dbReference type="Proteomes" id="UP000468901">
    <property type="component" value="Unassembled WGS sequence"/>
</dbReference>
<proteinExistence type="predicted"/>
<keyword evidence="1" id="KW-0732">Signal</keyword>
<evidence type="ECO:0008006" key="4">
    <source>
        <dbReference type="Google" id="ProtNLM"/>
    </source>
</evidence>